<feature type="region of interest" description="Disordered" evidence="1">
    <location>
        <begin position="1"/>
        <end position="24"/>
    </location>
</feature>
<name>A0A8X6N442_NEPPI</name>
<feature type="non-terminal residue" evidence="2">
    <location>
        <position position="52"/>
    </location>
</feature>
<evidence type="ECO:0000256" key="1">
    <source>
        <dbReference type="SAM" id="MobiDB-lite"/>
    </source>
</evidence>
<accession>A0A8X6N442</accession>
<reference evidence="2" key="1">
    <citation type="submission" date="2020-08" db="EMBL/GenBank/DDBJ databases">
        <title>Multicomponent nature underlies the extraordinary mechanical properties of spider dragline silk.</title>
        <authorList>
            <person name="Kono N."/>
            <person name="Nakamura H."/>
            <person name="Mori M."/>
            <person name="Yoshida Y."/>
            <person name="Ohtoshi R."/>
            <person name="Malay A.D."/>
            <person name="Moran D.A.P."/>
            <person name="Tomita M."/>
            <person name="Numata K."/>
            <person name="Arakawa K."/>
        </authorList>
    </citation>
    <scope>NUCLEOTIDE SEQUENCE</scope>
</reference>
<organism evidence="2 3">
    <name type="scientific">Nephila pilipes</name>
    <name type="common">Giant wood spider</name>
    <name type="synonym">Nephila maculata</name>
    <dbReference type="NCBI Taxonomy" id="299642"/>
    <lineage>
        <taxon>Eukaryota</taxon>
        <taxon>Metazoa</taxon>
        <taxon>Ecdysozoa</taxon>
        <taxon>Arthropoda</taxon>
        <taxon>Chelicerata</taxon>
        <taxon>Arachnida</taxon>
        <taxon>Araneae</taxon>
        <taxon>Araneomorphae</taxon>
        <taxon>Entelegynae</taxon>
        <taxon>Araneoidea</taxon>
        <taxon>Nephilidae</taxon>
        <taxon>Nephila</taxon>
    </lineage>
</organism>
<sequence>MHSAIVPTINKDKNANGFRRRMNDIQDGGRSNSYRICIVFEQGKELACSHCA</sequence>
<evidence type="ECO:0000313" key="2">
    <source>
        <dbReference type="EMBL" id="GFS93010.1"/>
    </source>
</evidence>
<gene>
    <name evidence="2" type="ORF">NPIL_424201</name>
</gene>
<keyword evidence="3" id="KW-1185">Reference proteome</keyword>
<proteinExistence type="predicted"/>
<comment type="caution">
    <text evidence="2">The sequence shown here is derived from an EMBL/GenBank/DDBJ whole genome shotgun (WGS) entry which is preliminary data.</text>
</comment>
<dbReference type="EMBL" id="BMAW01053803">
    <property type="protein sequence ID" value="GFS93010.1"/>
    <property type="molecule type" value="Genomic_DNA"/>
</dbReference>
<protein>
    <submittedName>
        <fullName evidence="2">Uncharacterized protein</fullName>
    </submittedName>
</protein>
<evidence type="ECO:0000313" key="3">
    <source>
        <dbReference type="Proteomes" id="UP000887013"/>
    </source>
</evidence>
<dbReference type="AlphaFoldDB" id="A0A8X6N442"/>
<dbReference type="Proteomes" id="UP000887013">
    <property type="component" value="Unassembled WGS sequence"/>
</dbReference>